<organism evidence="3 4">
    <name type="scientific">Vagococcus elongatus</name>
    <dbReference type="NCBI Taxonomy" id="180344"/>
    <lineage>
        <taxon>Bacteria</taxon>
        <taxon>Bacillati</taxon>
        <taxon>Bacillota</taxon>
        <taxon>Bacilli</taxon>
        <taxon>Lactobacillales</taxon>
        <taxon>Enterococcaceae</taxon>
        <taxon>Vagococcus</taxon>
    </lineage>
</organism>
<evidence type="ECO:0000259" key="2">
    <source>
        <dbReference type="PROSITE" id="PS50943"/>
    </source>
</evidence>
<dbReference type="GO" id="GO:0003677">
    <property type="term" value="F:DNA binding"/>
    <property type="evidence" value="ECO:0007669"/>
    <property type="project" value="UniProtKB-KW"/>
</dbReference>
<evidence type="ECO:0000313" key="3">
    <source>
        <dbReference type="EMBL" id="RSU11556.1"/>
    </source>
</evidence>
<keyword evidence="4" id="KW-1185">Reference proteome</keyword>
<dbReference type="Gene3D" id="1.10.260.40">
    <property type="entry name" value="lambda repressor-like DNA-binding domains"/>
    <property type="match status" value="1"/>
</dbReference>
<evidence type="ECO:0000256" key="1">
    <source>
        <dbReference type="ARBA" id="ARBA00023125"/>
    </source>
</evidence>
<proteinExistence type="predicted"/>
<dbReference type="PANTHER" id="PTHR46558">
    <property type="entry name" value="TRACRIPTIONAL REGULATORY PROTEIN-RELATED-RELATED"/>
    <property type="match status" value="1"/>
</dbReference>
<dbReference type="EMBL" id="NGKA01000010">
    <property type="protein sequence ID" value="RSU11556.1"/>
    <property type="molecule type" value="Genomic_DNA"/>
</dbReference>
<dbReference type="PROSITE" id="PS50943">
    <property type="entry name" value="HTH_CROC1"/>
    <property type="match status" value="1"/>
</dbReference>
<gene>
    <name evidence="3" type="ORF">CBF29_07695</name>
</gene>
<dbReference type="OrthoDB" id="6386941at2"/>
<dbReference type="Pfam" id="PF01381">
    <property type="entry name" value="HTH_3"/>
    <property type="match status" value="1"/>
</dbReference>
<dbReference type="AlphaFoldDB" id="A0A430AU27"/>
<dbReference type="InterPro" id="IPR001387">
    <property type="entry name" value="Cro/C1-type_HTH"/>
</dbReference>
<protein>
    <recommendedName>
        <fullName evidence="2">HTH cro/C1-type domain-containing protein</fullName>
    </recommendedName>
</protein>
<dbReference type="PANTHER" id="PTHR46558:SF11">
    <property type="entry name" value="HTH-TYPE TRANSCRIPTIONAL REGULATOR XRE"/>
    <property type="match status" value="1"/>
</dbReference>
<sequence>MTMNRIQELRKEAKLTQNELAKLIGVNPVTLSRYENNERNPKVDKLEKMSEIFTASIPYITGESDSRLGLNNGDYAKTWDELASKMNSHNNSNIFLTESETKQKLIEYFDKLNSVGKNEALKQVINLSKISDYTE</sequence>
<feature type="domain" description="HTH cro/C1-type" evidence="2">
    <location>
        <begin position="6"/>
        <end position="60"/>
    </location>
</feature>
<keyword evidence="1" id="KW-0238">DNA-binding</keyword>
<evidence type="ECO:0000313" key="4">
    <source>
        <dbReference type="Proteomes" id="UP000287605"/>
    </source>
</evidence>
<dbReference type="Proteomes" id="UP000287605">
    <property type="component" value="Unassembled WGS sequence"/>
</dbReference>
<comment type="caution">
    <text evidence="3">The sequence shown here is derived from an EMBL/GenBank/DDBJ whole genome shotgun (WGS) entry which is preliminary data.</text>
</comment>
<dbReference type="SMART" id="SM00530">
    <property type="entry name" value="HTH_XRE"/>
    <property type="match status" value="1"/>
</dbReference>
<accession>A0A430AU27</accession>
<reference evidence="3 4" key="1">
    <citation type="submission" date="2017-05" db="EMBL/GenBank/DDBJ databases">
        <title>Vagococcus spp. assemblies.</title>
        <authorList>
            <person name="Gulvik C.A."/>
        </authorList>
    </citation>
    <scope>NUCLEOTIDE SEQUENCE [LARGE SCALE GENOMIC DNA]</scope>
    <source>
        <strain evidence="3 4">CCUG 51432</strain>
    </source>
</reference>
<dbReference type="InterPro" id="IPR010982">
    <property type="entry name" value="Lambda_DNA-bd_dom_sf"/>
</dbReference>
<name>A0A430AU27_9ENTE</name>
<dbReference type="SUPFAM" id="SSF47413">
    <property type="entry name" value="lambda repressor-like DNA-binding domains"/>
    <property type="match status" value="1"/>
</dbReference>
<dbReference type="CDD" id="cd00093">
    <property type="entry name" value="HTH_XRE"/>
    <property type="match status" value="1"/>
</dbReference>